<dbReference type="Proteomes" id="UP000240934">
    <property type="component" value="Segment"/>
</dbReference>
<accession>A0A2H4YF64</accession>
<reference evidence="2 3" key="1">
    <citation type="submission" date="2017-10" db="EMBL/GenBank/DDBJ databases">
        <title>Antibacterial composition for extension of chilled fish shelf life and decreasing of risk of food-borne infections, bacteriophage strains for its preparation.</title>
        <authorList>
            <person name="Zulkarneev E.R."/>
            <person name="Aleshkin A.V."/>
            <person name="Rubalsky O.V."/>
            <person name="Kiseleva I.A."/>
            <person name="Rubalskii E.O."/>
            <person name="Lebedev S.N."/>
        </authorList>
    </citation>
    <scope>NUCLEOTIDE SEQUENCE [LARGE SCALE GENOMIC DNA]</scope>
</reference>
<proteinExistence type="predicted"/>
<protein>
    <submittedName>
        <fullName evidence="2">Uncharacterized protein</fullName>
    </submittedName>
</protein>
<evidence type="ECO:0000313" key="3">
    <source>
        <dbReference type="Proteomes" id="UP000240934"/>
    </source>
</evidence>
<keyword evidence="1" id="KW-1133">Transmembrane helix</keyword>
<keyword evidence="1" id="KW-0472">Membrane</keyword>
<feature type="transmembrane region" description="Helical" evidence="1">
    <location>
        <begin position="110"/>
        <end position="131"/>
    </location>
</feature>
<dbReference type="EMBL" id="MG250483">
    <property type="protein sequence ID" value="AUE22818.1"/>
    <property type="molecule type" value="Genomic_DNA"/>
</dbReference>
<gene>
    <name evidence="2" type="ORF">Ah1_00300</name>
</gene>
<keyword evidence="3" id="KW-1185">Reference proteome</keyword>
<evidence type="ECO:0000256" key="1">
    <source>
        <dbReference type="SAM" id="Phobius"/>
    </source>
</evidence>
<keyword evidence="1" id="KW-0812">Transmembrane</keyword>
<name>A0A2H4YF64_9CAUD</name>
<evidence type="ECO:0000313" key="2">
    <source>
        <dbReference type="EMBL" id="AUE22818.1"/>
    </source>
</evidence>
<feature type="transmembrane region" description="Helical" evidence="1">
    <location>
        <begin position="12"/>
        <end position="31"/>
    </location>
</feature>
<sequence>MNKIEKTGIGMIVGGLLSFAVGAGGFIYAGCQDKEMVSMPLDGCYTRLEGSKHSVSEVFKCRFIDARVNEYVVNNYHPLAYQEMSKYPSGTNFMIEADSMKTKNILERSAPVFLLGLLTAFIGCIVSIYGATHKS</sequence>
<organism evidence="2 3">
    <name type="scientific">Aeromonas phage Ah1</name>
    <dbReference type="NCBI Taxonomy" id="2053701"/>
    <lineage>
        <taxon>Viruses</taxon>
        <taxon>Duplodnaviria</taxon>
        <taxon>Heunggongvirae</taxon>
        <taxon>Uroviricota</taxon>
        <taxon>Caudoviricetes</taxon>
        <taxon>Pantevenvirales</taxon>
        <taxon>Straboviridae</taxon>
        <taxon>Cinqassovirus</taxon>
        <taxon>Cinqassovirus ah1</taxon>
    </lineage>
</organism>